<sequence length="156" mass="17901">MKPLHIKLAKANRKGMLPNGRKAFASMQYFKALHAIYDHPDYINLQPVQKALLWDLCRQYNGHNNGDLSLAPKIMKQWGWTKSTILRNAPALLHNDWIFVSGHKKARNGFTYLYALTWLPVDECNGKLYPDSYNHQPKSLRLKGCKVTPLVNTKVA</sequence>
<name>A0ABS8G689_9ALTE</name>
<keyword evidence="2" id="KW-1185">Reference proteome</keyword>
<comment type="caution">
    <text evidence="1">The sequence shown here is derived from an EMBL/GenBank/DDBJ whole genome shotgun (WGS) entry which is preliminary data.</text>
</comment>
<organism evidence="1 2">
    <name type="scientific">Fluctibacter halophilus</name>
    <dbReference type="NCBI Taxonomy" id="226011"/>
    <lineage>
        <taxon>Bacteria</taxon>
        <taxon>Pseudomonadati</taxon>
        <taxon>Pseudomonadota</taxon>
        <taxon>Gammaproteobacteria</taxon>
        <taxon>Alteromonadales</taxon>
        <taxon>Alteromonadaceae</taxon>
        <taxon>Fluctibacter</taxon>
    </lineage>
</organism>
<dbReference type="Proteomes" id="UP001520878">
    <property type="component" value="Unassembled WGS sequence"/>
</dbReference>
<evidence type="ECO:0000313" key="1">
    <source>
        <dbReference type="EMBL" id="MCC2615918.1"/>
    </source>
</evidence>
<protein>
    <submittedName>
        <fullName evidence="1">Uncharacterized protein</fullName>
    </submittedName>
</protein>
<evidence type="ECO:0000313" key="2">
    <source>
        <dbReference type="Proteomes" id="UP001520878"/>
    </source>
</evidence>
<gene>
    <name evidence="1" type="ORF">LJ739_06665</name>
</gene>
<accession>A0ABS8G689</accession>
<dbReference type="RefSeq" id="WP_229158323.1">
    <property type="nucleotide sequence ID" value="NZ_JAJEWP010000001.1"/>
</dbReference>
<proteinExistence type="predicted"/>
<reference evidence="1 2" key="1">
    <citation type="submission" date="2021-10" db="EMBL/GenBank/DDBJ databases">
        <title>Draft genome of Aestuariibacter halophilus JC2043.</title>
        <authorList>
            <person name="Emsley S.A."/>
            <person name="Pfannmuller K.M."/>
            <person name="Ushijima B."/>
            <person name="Saw J.H."/>
            <person name="Videau P."/>
        </authorList>
    </citation>
    <scope>NUCLEOTIDE SEQUENCE [LARGE SCALE GENOMIC DNA]</scope>
    <source>
        <strain evidence="1 2">JC2043</strain>
    </source>
</reference>
<dbReference type="EMBL" id="JAJEWP010000001">
    <property type="protein sequence ID" value="MCC2615918.1"/>
    <property type="molecule type" value="Genomic_DNA"/>
</dbReference>